<dbReference type="Pfam" id="PF21010">
    <property type="entry name" value="HA2_C"/>
    <property type="match status" value="1"/>
</dbReference>
<dbReference type="Gene3D" id="3.40.50.300">
    <property type="entry name" value="P-loop containing nucleotide triphosphate hydrolases"/>
    <property type="match status" value="2"/>
</dbReference>
<comment type="similarity">
    <text evidence="1">Belongs to the DEAD box helicase family. DEAH subfamily.</text>
</comment>
<evidence type="ECO:0000313" key="11">
    <source>
        <dbReference type="Proteomes" id="UP000014500"/>
    </source>
</evidence>
<evidence type="ECO:0000259" key="9">
    <source>
        <dbReference type="PROSITE" id="PS51194"/>
    </source>
</evidence>
<dbReference type="InterPro" id="IPR002464">
    <property type="entry name" value="DNA/RNA_helicase_DEAH_CS"/>
</dbReference>
<keyword evidence="11" id="KW-1185">Reference proteome</keyword>
<dbReference type="Pfam" id="PF04408">
    <property type="entry name" value="WHD_HA2"/>
    <property type="match status" value="1"/>
</dbReference>
<dbReference type="InterPro" id="IPR048333">
    <property type="entry name" value="HA2_WH"/>
</dbReference>
<feature type="domain" description="Helicase C-terminal" evidence="9">
    <location>
        <begin position="268"/>
        <end position="447"/>
    </location>
</feature>
<reference evidence="11" key="1">
    <citation type="submission" date="2011-05" db="EMBL/GenBank/DDBJ databases">
        <authorList>
            <person name="Richards S.R."/>
            <person name="Qu J."/>
            <person name="Jiang H."/>
            <person name="Jhangiani S.N."/>
            <person name="Agravi P."/>
            <person name="Goodspeed R."/>
            <person name="Gross S."/>
            <person name="Mandapat C."/>
            <person name="Jackson L."/>
            <person name="Mathew T."/>
            <person name="Pu L."/>
            <person name="Thornton R."/>
            <person name="Saada N."/>
            <person name="Wilczek-Boney K.B."/>
            <person name="Lee S."/>
            <person name="Kovar C."/>
            <person name="Wu Y."/>
            <person name="Scherer S.E."/>
            <person name="Worley K.C."/>
            <person name="Muzny D.M."/>
            <person name="Gibbs R."/>
        </authorList>
    </citation>
    <scope>NUCLEOTIDE SEQUENCE</scope>
    <source>
        <strain evidence="11">Brora</strain>
    </source>
</reference>
<dbReference type="Proteomes" id="UP000014500">
    <property type="component" value="Unassembled WGS sequence"/>
</dbReference>
<dbReference type="GO" id="GO:0003724">
    <property type="term" value="F:RNA helicase activity"/>
    <property type="evidence" value="ECO:0007669"/>
    <property type="project" value="UniProtKB-EC"/>
</dbReference>
<organism evidence="10 11">
    <name type="scientific">Strigamia maritima</name>
    <name type="common">European centipede</name>
    <name type="synonym">Geophilus maritimus</name>
    <dbReference type="NCBI Taxonomy" id="126957"/>
    <lineage>
        <taxon>Eukaryota</taxon>
        <taxon>Metazoa</taxon>
        <taxon>Ecdysozoa</taxon>
        <taxon>Arthropoda</taxon>
        <taxon>Myriapoda</taxon>
        <taxon>Chilopoda</taxon>
        <taxon>Pleurostigmophora</taxon>
        <taxon>Geophilomorpha</taxon>
        <taxon>Linotaeniidae</taxon>
        <taxon>Strigamia</taxon>
    </lineage>
</organism>
<dbReference type="GO" id="GO:0003723">
    <property type="term" value="F:RNA binding"/>
    <property type="evidence" value="ECO:0007669"/>
    <property type="project" value="TreeGrafter"/>
</dbReference>
<protein>
    <recommendedName>
        <fullName evidence="2">RNA helicase</fullName>
        <ecNumber evidence="2">3.6.4.13</ecNumber>
    </recommendedName>
</protein>
<dbReference type="AlphaFoldDB" id="T1J1R0"/>
<dbReference type="PANTHER" id="PTHR18934">
    <property type="entry name" value="ATP-DEPENDENT RNA HELICASE"/>
    <property type="match status" value="1"/>
</dbReference>
<dbReference type="InterPro" id="IPR011545">
    <property type="entry name" value="DEAD/DEAH_box_helicase_dom"/>
</dbReference>
<reference evidence="10" key="2">
    <citation type="submission" date="2015-02" db="UniProtKB">
        <authorList>
            <consortium name="EnsemblMetazoa"/>
        </authorList>
    </citation>
    <scope>IDENTIFICATION</scope>
</reference>
<evidence type="ECO:0000259" key="8">
    <source>
        <dbReference type="PROSITE" id="PS51192"/>
    </source>
</evidence>
<evidence type="ECO:0000256" key="3">
    <source>
        <dbReference type="ARBA" id="ARBA00022741"/>
    </source>
</evidence>
<dbReference type="FunFam" id="3.40.50.300:FF:000578">
    <property type="entry name" value="probable ATP-dependent RNA helicase DHX35"/>
    <property type="match status" value="1"/>
</dbReference>
<dbReference type="SMART" id="SM00847">
    <property type="entry name" value="HA2"/>
    <property type="match status" value="1"/>
</dbReference>
<evidence type="ECO:0000256" key="5">
    <source>
        <dbReference type="ARBA" id="ARBA00022806"/>
    </source>
</evidence>
<dbReference type="OMA" id="FHEVMET"/>
<dbReference type="InterPro" id="IPR027417">
    <property type="entry name" value="P-loop_NTPase"/>
</dbReference>
<dbReference type="GO" id="GO:0016787">
    <property type="term" value="F:hydrolase activity"/>
    <property type="evidence" value="ECO:0007669"/>
    <property type="project" value="UniProtKB-KW"/>
</dbReference>
<dbReference type="CDD" id="cd17980">
    <property type="entry name" value="DEXHc_DHX35"/>
    <property type="match status" value="1"/>
</dbReference>
<evidence type="ECO:0000256" key="6">
    <source>
        <dbReference type="ARBA" id="ARBA00022840"/>
    </source>
</evidence>
<dbReference type="InterPro" id="IPR001650">
    <property type="entry name" value="Helicase_C-like"/>
</dbReference>
<dbReference type="EC" id="3.6.4.13" evidence="2"/>
<dbReference type="Pfam" id="PF07717">
    <property type="entry name" value="OB_NTP_bind"/>
    <property type="match status" value="1"/>
</dbReference>
<dbReference type="CDD" id="cd18791">
    <property type="entry name" value="SF2_C_RHA"/>
    <property type="match status" value="1"/>
</dbReference>
<dbReference type="GO" id="GO:0071013">
    <property type="term" value="C:catalytic step 2 spliceosome"/>
    <property type="evidence" value="ECO:0007669"/>
    <property type="project" value="TreeGrafter"/>
</dbReference>
<dbReference type="InterPro" id="IPR014001">
    <property type="entry name" value="Helicase_ATP-bd"/>
</dbReference>
<name>T1J1R0_STRMM</name>
<dbReference type="SMART" id="SM00490">
    <property type="entry name" value="HELICc"/>
    <property type="match status" value="1"/>
</dbReference>
<dbReference type="PROSITE" id="PS51194">
    <property type="entry name" value="HELICASE_CTER"/>
    <property type="match status" value="1"/>
</dbReference>
<dbReference type="SUPFAM" id="SSF52540">
    <property type="entry name" value="P-loop containing nucleoside triphosphate hydrolases"/>
    <property type="match status" value="1"/>
</dbReference>
<dbReference type="EnsemblMetazoa" id="SMAR007482-RA">
    <property type="protein sequence ID" value="SMAR007482-PA"/>
    <property type="gene ID" value="SMAR007482"/>
</dbReference>
<keyword evidence="3" id="KW-0547">Nucleotide-binding</keyword>
<evidence type="ECO:0000256" key="7">
    <source>
        <dbReference type="ARBA" id="ARBA00047984"/>
    </source>
</evidence>
<evidence type="ECO:0000256" key="2">
    <source>
        <dbReference type="ARBA" id="ARBA00012552"/>
    </source>
</evidence>
<dbReference type="STRING" id="126957.T1J1R0"/>
<dbReference type="HOGENOM" id="CLU_001832_5_11_1"/>
<dbReference type="PROSITE" id="PS51192">
    <property type="entry name" value="HELICASE_ATP_BIND_1"/>
    <property type="match status" value="1"/>
</dbReference>
<keyword evidence="4" id="KW-0378">Hydrolase</keyword>
<evidence type="ECO:0000256" key="1">
    <source>
        <dbReference type="ARBA" id="ARBA00008792"/>
    </source>
</evidence>
<dbReference type="InterPro" id="IPR011709">
    <property type="entry name" value="DEAD-box_helicase_OB_fold"/>
</dbReference>
<keyword evidence="6" id="KW-0067">ATP-binding</keyword>
<dbReference type="FunFam" id="3.40.50.300:FF:000145">
    <property type="entry name" value="probable ATP-dependent RNA helicase DHX40"/>
    <property type="match status" value="1"/>
</dbReference>
<accession>T1J1R0</accession>
<evidence type="ECO:0000256" key="4">
    <source>
        <dbReference type="ARBA" id="ARBA00022801"/>
    </source>
</evidence>
<dbReference type="PANTHER" id="PTHR18934:SF136">
    <property type="entry name" value="ATP-DEPENDENT RNA HELICASE DHX35-RELATED"/>
    <property type="match status" value="1"/>
</dbReference>
<dbReference type="Pfam" id="PF00270">
    <property type="entry name" value="DEAD"/>
    <property type="match status" value="1"/>
</dbReference>
<sequence length="723" mass="82051">MSGHKLKQDLLPFRPKFWKPGSNFASNEDRTAEAENENAPAENFIYNPFLQMSLDQQRQRLPIFQSRSHIIYLLECYQTVVVVGETGCGKSTQLPQYLLEAGWTKDGKMVGLTQPRRVAATTLASRVSEERGAILGDEVGYCIRFEDCWTPQRTKIKFLTEGILIREMMSDPLLRQYSVLILDEVHERSIHSDILLGLMKKVLKKRPDLHLIVASATLDAEALRDFLNLNDTKFAKNDTATVMSITGRTFPIDIYYFKEPVANYVTATVETVMKIHENEAAGDVLAFLTGQEEVDNAVTMLIDYARGLSKHENTPFLKMLVVPMYSALTSSAQLKAFRTVPPTVRKVVVATNIAEASITIKRITYVIDCGFVKQRFFNSKTCTDCLVVVPVSQASAEQRAGRAGRERSGKAYRLYTEEEFDKLSSHSIPEIQRTSLSFAILQLKALGIDNILRFSFPAVSYLQLTFLSRVQMCWFSQAPPAQNVINALELLYALGALDESGQLTKPLGENMAEFPLHPMFSKMLLTSGEFGCTEEALIISAMLQVQCVFLNTSPQARKAHRQFCVEEGDMITLLNVYTAFHRFGKSKQWCQQNHLHYKGLLRAVEIYEQLSKFLKKFRVPKISSEGNVDVVRRCIAAAFFANAAYFHPSGLFRTIRGDYPLHIHPSSCLYTEQPPEWVVFGEVLHTSQEFMRDITVVDPQWLYELAPHYYQFGTVRDRYCKID</sequence>
<dbReference type="Pfam" id="PF00271">
    <property type="entry name" value="Helicase_C"/>
    <property type="match status" value="1"/>
</dbReference>
<dbReference type="InterPro" id="IPR007502">
    <property type="entry name" value="Helicase-assoc_dom"/>
</dbReference>
<feature type="domain" description="Helicase ATP-binding" evidence="8">
    <location>
        <begin position="71"/>
        <end position="236"/>
    </location>
</feature>
<dbReference type="PROSITE" id="PS00690">
    <property type="entry name" value="DEAH_ATP_HELICASE"/>
    <property type="match status" value="1"/>
</dbReference>
<dbReference type="EMBL" id="JH431789">
    <property type="status" value="NOT_ANNOTATED_CDS"/>
    <property type="molecule type" value="Genomic_DNA"/>
</dbReference>
<dbReference type="SMART" id="SM00487">
    <property type="entry name" value="DEXDc"/>
    <property type="match status" value="1"/>
</dbReference>
<dbReference type="eggNOG" id="KOG0922">
    <property type="taxonomic scope" value="Eukaryota"/>
</dbReference>
<dbReference type="GO" id="GO:0005524">
    <property type="term" value="F:ATP binding"/>
    <property type="evidence" value="ECO:0007669"/>
    <property type="project" value="UniProtKB-KW"/>
</dbReference>
<evidence type="ECO:0000313" key="10">
    <source>
        <dbReference type="EnsemblMetazoa" id="SMAR007482-PA"/>
    </source>
</evidence>
<dbReference type="Gene3D" id="1.20.120.1080">
    <property type="match status" value="1"/>
</dbReference>
<proteinExistence type="inferred from homology"/>
<keyword evidence="5" id="KW-0347">Helicase</keyword>
<comment type="catalytic activity">
    <reaction evidence="7">
        <text>ATP + H2O = ADP + phosphate + H(+)</text>
        <dbReference type="Rhea" id="RHEA:13065"/>
        <dbReference type="ChEBI" id="CHEBI:15377"/>
        <dbReference type="ChEBI" id="CHEBI:15378"/>
        <dbReference type="ChEBI" id="CHEBI:30616"/>
        <dbReference type="ChEBI" id="CHEBI:43474"/>
        <dbReference type="ChEBI" id="CHEBI:456216"/>
        <dbReference type="EC" id="3.6.4.13"/>
    </reaction>
</comment>
<dbReference type="PhylomeDB" id="T1J1R0"/>